<sequence length="327" mass="33810">MSMTLRRLLGGLIPSLCLTLAALPAQAASFPQGPVRLNVGFPPGTGPDIVARTLGQYLGPRLGESVVVENKVGAGGQIAAQTVARAAPDGQNILLGEVGSISIAPATYSNLNYDPARDFAPISEVVRADFVLVVPATATEKDLAAFVQSAKGASDRINFATFGAGTPGHFGAELFAREAGLRIEPVHYRSTGDAITALASGSVQAAFVTTALAVPQVQGGKMRALATTGKQRSPALPDVPTFTERGLSAVDFGAWFALFAPAGTPDAVLDKLQADSAAALREPAAARTLSEAGFVVVGGDRAAMRQLLEQESRRWSEVVKATGFKAN</sequence>
<dbReference type="EMBL" id="NEVP01000007">
    <property type="protein sequence ID" value="OZI50286.1"/>
    <property type="molecule type" value="Genomic_DNA"/>
</dbReference>
<keyword evidence="4" id="KW-1185">Reference proteome</keyword>
<comment type="caution">
    <text evidence="3">The sequence shown here is derived from an EMBL/GenBank/DDBJ whole genome shotgun (WGS) entry which is preliminary data.</text>
</comment>
<proteinExistence type="inferred from homology"/>
<dbReference type="Proteomes" id="UP000216913">
    <property type="component" value="Unassembled WGS sequence"/>
</dbReference>
<reference evidence="3 4" key="1">
    <citation type="submission" date="2017-05" db="EMBL/GenBank/DDBJ databases">
        <title>Complete and WGS of Bordetella genogroups.</title>
        <authorList>
            <person name="Spilker T."/>
            <person name="LiPuma J."/>
        </authorList>
    </citation>
    <scope>NUCLEOTIDE SEQUENCE [LARGE SCALE GENOMIC DNA]</scope>
    <source>
        <strain evidence="3 4">AU10456</strain>
    </source>
</reference>
<gene>
    <name evidence="3" type="ORF">CAL25_13295</name>
</gene>
<dbReference type="Gene3D" id="3.40.190.150">
    <property type="entry name" value="Bordetella uptake gene, domain 1"/>
    <property type="match status" value="1"/>
</dbReference>
<dbReference type="Pfam" id="PF03401">
    <property type="entry name" value="TctC"/>
    <property type="match status" value="1"/>
</dbReference>
<dbReference type="SUPFAM" id="SSF53850">
    <property type="entry name" value="Periplasmic binding protein-like II"/>
    <property type="match status" value="1"/>
</dbReference>
<keyword evidence="2" id="KW-0732">Signal</keyword>
<dbReference type="OrthoDB" id="8678477at2"/>
<evidence type="ECO:0000313" key="4">
    <source>
        <dbReference type="Proteomes" id="UP000216913"/>
    </source>
</evidence>
<dbReference type="PANTHER" id="PTHR42928:SF5">
    <property type="entry name" value="BLR1237 PROTEIN"/>
    <property type="match status" value="1"/>
</dbReference>
<feature type="signal peptide" evidence="2">
    <location>
        <begin position="1"/>
        <end position="27"/>
    </location>
</feature>
<dbReference type="AlphaFoldDB" id="A0A261TKW4"/>
<dbReference type="RefSeq" id="WP_094800638.1">
    <property type="nucleotide sequence ID" value="NZ_NEVP01000007.1"/>
</dbReference>
<protein>
    <submittedName>
        <fullName evidence="3">C4-dicarboxylate ABC transporter</fullName>
    </submittedName>
</protein>
<evidence type="ECO:0000256" key="2">
    <source>
        <dbReference type="SAM" id="SignalP"/>
    </source>
</evidence>
<name>A0A261TKW4_9BORD</name>
<dbReference type="InterPro" id="IPR042100">
    <property type="entry name" value="Bug_dom1"/>
</dbReference>
<feature type="chain" id="PRO_5012650204" evidence="2">
    <location>
        <begin position="28"/>
        <end position="327"/>
    </location>
</feature>
<comment type="similarity">
    <text evidence="1">Belongs to the UPF0065 (bug) family.</text>
</comment>
<dbReference type="Gene3D" id="3.40.190.10">
    <property type="entry name" value="Periplasmic binding protein-like II"/>
    <property type="match status" value="1"/>
</dbReference>
<accession>A0A261TKW4</accession>
<evidence type="ECO:0000256" key="1">
    <source>
        <dbReference type="ARBA" id="ARBA00006987"/>
    </source>
</evidence>
<evidence type="ECO:0000313" key="3">
    <source>
        <dbReference type="EMBL" id="OZI50286.1"/>
    </source>
</evidence>
<organism evidence="3 4">
    <name type="scientific">Bordetella genomosp. 5</name>
    <dbReference type="NCBI Taxonomy" id="1395608"/>
    <lineage>
        <taxon>Bacteria</taxon>
        <taxon>Pseudomonadati</taxon>
        <taxon>Pseudomonadota</taxon>
        <taxon>Betaproteobacteria</taxon>
        <taxon>Burkholderiales</taxon>
        <taxon>Alcaligenaceae</taxon>
        <taxon>Bordetella</taxon>
    </lineage>
</organism>
<dbReference type="PIRSF" id="PIRSF017082">
    <property type="entry name" value="YflP"/>
    <property type="match status" value="1"/>
</dbReference>
<dbReference type="InterPro" id="IPR005064">
    <property type="entry name" value="BUG"/>
</dbReference>
<dbReference type="PANTHER" id="PTHR42928">
    <property type="entry name" value="TRICARBOXYLATE-BINDING PROTEIN"/>
    <property type="match status" value="1"/>
</dbReference>
<dbReference type="CDD" id="cd07012">
    <property type="entry name" value="PBP2_Bug_TTT"/>
    <property type="match status" value="1"/>
</dbReference>